<name>A0A9P4TRJ2_9PLEO</name>
<dbReference type="PANTHER" id="PTHR42354:SF1">
    <property type="entry name" value="C2H2-TYPE DOMAIN-CONTAINING PROTEIN"/>
    <property type="match status" value="1"/>
</dbReference>
<protein>
    <recommendedName>
        <fullName evidence="4">C2H2-type domain-containing protein</fullName>
    </recommendedName>
</protein>
<dbReference type="AlphaFoldDB" id="A0A9P4TRJ2"/>
<sequence length="425" mass="46522">MGVAVSNPTADPANVVQALVYTLLDVFDATRDLYRTLQNKEKRDYEQALRSKGYSGSRRIELIDDDEAAGDESIVFDKAAVTREFEIGFQDIGAQFAVGDVVSQTSLQSQIITLQSVLVTTFLYGPTSPDPISHHLASLIAASRAAGTASVDILAGQHHRQRAFLNHPPLAAASPSPPYPVTVVPTTSAISTAVVAHREGSRPRSTVATTPTTADLASRPKLIRSDTESTAHSVPTSYATQSTPHTLYCLYALDLQRHPSQALASSIASSSSPYCPYCRRVLHLSPGKSWEIIKDDDGVERCFRIQNRFVVKCHRESVDGGYSCVLCSRSATCDTVCGDVKALIRHVWLDHGIGEFELEEDIVEVVEPVIQRRRRDSALSLPESRSKNSRRSASLGPSRGRGRRIEREVEMLEIRSPSGRKHDMG</sequence>
<evidence type="ECO:0000313" key="3">
    <source>
        <dbReference type="Proteomes" id="UP000800093"/>
    </source>
</evidence>
<reference evidence="3" key="1">
    <citation type="journal article" date="2020" name="Stud. Mycol.">
        <title>101 Dothideomycetes genomes: A test case for predicting lifestyles and emergence of pathogens.</title>
        <authorList>
            <person name="Haridas S."/>
            <person name="Albert R."/>
            <person name="Binder M."/>
            <person name="Bloem J."/>
            <person name="LaButti K."/>
            <person name="Salamov A."/>
            <person name="Andreopoulos B."/>
            <person name="Baker S."/>
            <person name="Barry K."/>
            <person name="Bills G."/>
            <person name="Bluhm B."/>
            <person name="Cannon C."/>
            <person name="Castanera R."/>
            <person name="Culley D."/>
            <person name="Daum C."/>
            <person name="Ezra D."/>
            <person name="Gonzalez J."/>
            <person name="Henrissat B."/>
            <person name="Kuo A."/>
            <person name="Liang C."/>
            <person name="Lipzen A."/>
            <person name="Lutzoni F."/>
            <person name="Magnuson J."/>
            <person name="Mondo S."/>
            <person name="Nolan M."/>
            <person name="Ohm R."/>
            <person name="Pangilinan J."/>
            <person name="Park H.-J."/>
            <person name="Ramirez L."/>
            <person name="Alfaro M."/>
            <person name="Sun H."/>
            <person name="Tritt A."/>
            <person name="Yoshinaga Y."/>
            <person name="Zwiers L.-H."/>
            <person name="Turgeon B."/>
            <person name="Goodwin S."/>
            <person name="Spatafora J."/>
            <person name="Crous P."/>
            <person name="Grigoriev I."/>
        </authorList>
    </citation>
    <scope>NUCLEOTIDE SEQUENCE [LARGE SCALE GENOMIC DNA]</scope>
    <source>
        <strain evidence="3">CBS 304.66</strain>
    </source>
</reference>
<dbReference type="OrthoDB" id="5309037at2759"/>
<proteinExistence type="predicted"/>
<keyword evidence="3" id="KW-1185">Reference proteome</keyword>
<accession>A0A9P4TRJ2</accession>
<feature type="compositionally biased region" description="Basic and acidic residues" evidence="1">
    <location>
        <begin position="403"/>
        <end position="413"/>
    </location>
</feature>
<evidence type="ECO:0000313" key="2">
    <source>
        <dbReference type="EMBL" id="KAF2271012.1"/>
    </source>
</evidence>
<evidence type="ECO:0008006" key="4">
    <source>
        <dbReference type="Google" id="ProtNLM"/>
    </source>
</evidence>
<feature type="region of interest" description="Disordered" evidence="1">
    <location>
        <begin position="377"/>
        <end position="425"/>
    </location>
</feature>
<organism evidence="2 3">
    <name type="scientific">Lojkania enalia</name>
    <dbReference type="NCBI Taxonomy" id="147567"/>
    <lineage>
        <taxon>Eukaryota</taxon>
        <taxon>Fungi</taxon>
        <taxon>Dikarya</taxon>
        <taxon>Ascomycota</taxon>
        <taxon>Pezizomycotina</taxon>
        <taxon>Dothideomycetes</taxon>
        <taxon>Pleosporomycetidae</taxon>
        <taxon>Pleosporales</taxon>
        <taxon>Pleosporales incertae sedis</taxon>
        <taxon>Lojkania</taxon>
    </lineage>
</organism>
<gene>
    <name evidence="2" type="ORF">CC78DRAFT_8913</name>
</gene>
<evidence type="ECO:0000256" key="1">
    <source>
        <dbReference type="SAM" id="MobiDB-lite"/>
    </source>
</evidence>
<dbReference type="Proteomes" id="UP000800093">
    <property type="component" value="Unassembled WGS sequence"/>
</dbReference>
<dbReference type="EMBL" id="ML986578">
    <property type="protein sequence ID" value="KAF2271012.1"/>
    <property type="molecule type" value="Genomic_DNA"/>
</dbReference>
<dbReference type="PANTHER" id="PTHR42354">
    <property type="entry name" value="C2H2-TYPE DOMAIN-CONTAINING PROTEIN"/>
    <property type="match status" value="1"/>
</dbReference>
<comment type="caution">
    <text evidence="2">The sequence shown here is derived from an EMBL/GenBank/DDBJ whole genome shotgun (WGS) entry which is preliminary data.</text>
</comment>